<organism evidence="1 2">
    <name type="scientific">Ceratodon purpureus</name>
    <name type="common">Fire moss</name>
    <name type="synonym">Dicranum purpureum</name>
    <dbReference type="NCBI Taxonomy" id="3225"/>
    <lineage>
        <taxon>Eukaryota</taxon>
        <taxon>Viridiplantae</taxon>
        <taxon>Streptophyta</taxon>
        <taxon>Embryophyta</taxon>
        <taxon>Bryophyta</taxon>
        <taxon>Bryophytina</taxon>
        <taxon>Bryopsida</taxon>
        <taxon>Dicranidae</taxon>
        <taxon>Pseudoditrichales</taxon>
        <taxon>Ditrichaceae</taxon>
        <taxon>Ceratodon</taxon>
    </lineage>
</organism>
<name>A0A8T0HPU5_CERPU</name>
<gene>
    <name evidence="1" type="ORF">KC19_VG138600</name>
</gene>
<dbReference type="EMBL" id="CM026426">
    <property type="protein sequence ID" value="KAG0572980.1"/>
    <property type="molecule type" value="Genomic_DNA"/>
</dbReference>
<comment type="caution">
    <text evidence="1">The sequence shown here is derived from an EMBL/GenBank/DDBJ whole genome shotgun (WGS) entry which is preliminary data.</text>
</comment>
<protein>
    <submittedName>
        <fullName evidence="1">Uncharacterized protein</fullName>
    </submittedName>
</protein>
<dbReference type="AlphaFoldDB" id="A0A8T0HPU5"/>
<keyword evidence="2" id="KW-1185">Reference proteome</keyword>
<evidence type="ECO:0000313" key="1">
    <source>
        <dbReference type="EMBL" id="KAG0572980.1"/>
    </source>
</evidence>
<reference evidence="1" key="1">
    <citation type="submission" date="2020-06" db="EMBL/GenBank/DDBJ databases">
        <title>WGS assembly of Ceratodon purpureus strain R40.</title>
        <authorList>
            <person name="Carey S.B."/>
            <person name="Jenkins J."/>
            <person name="Shu S."/>
            <person name="Lovell J.T."/>
            <person name="Sreedasyam A."/>
            <person name="Maumus F."/>
            <person name="Tiley G.P."/>
            <person name="Fernandez-Pozo N."/>
            <person name="Barry K."/>
            <person name="Chen C."/>
            <person name="Wang M."/>
            <person name="Lipzen A."/>
            <person name="Daum C."/>
            <person name="Saski C.A."/>
            <person name="Payton A.C."/>
            <person name="Mcbreen J.C."/>
            <person name="Conrad R.E."/>
            <person name="Kollar L.M."/>
            <person name="Olsson S."/>
            <person name="Huttunen S."/>
            <person name="Landis J.B."/>
            <person name="Wickett N.J."/>
            <person name="Johnson M.G."/>
            <person name="Rensing S.A."/>
            <person name="Grimwood J."/>
            <person name="Schmutz J."/>
            <person name="Mcdaniel S.F."/>
        </authorList>
    </citation>
    <scope>NUCLEOTIDE SEQUENCE</scope>
    <source>
        <strain evidence="1">R40</strain>
    </source>
</reference>
<proteinExistence type="predicted"/>
<accession>A0A8T0HPU5</accession>
<sequence>MCSGYWVSHWYFGEAGCDGSTEQPIVVLCVRDWTLGSAVCCIEGCCLLHGPFCGWRVCVSLQSLIAYGEGREFGDFESNPSGGKTCVVNCGYLGVLSMRIFTI</sequence>
<dbReference type="Proteomes" id="UP000822688">
    <property type="component" value="Chromosome V"/>
</dbReference>
<evidence type="ECO:0000313" key="2">
    <source>
        <dbReference type="Proteomes" id="UP000822688"/>
    </source>
</evidence>